<dbReference type="InterPro" id="IPR050502">
    <property type="entry name" value="Euk_RNA-bind_prot"/>
</dbReference>
<dbReference type="PROSITE" id="PS50102">
    <property type="entry name" value="RRM"/>
    <property type="match status" value="2"/>
</dbReference>
<dbReference type="InterPro" id="IPR035979">
    <property type="entry name" value="RBD_domain_sf"/>
</dbReference>
<dbReference type="Proteomes" id="UP001437256">
    <property type="component" value="Unassembled WGS sequence"/>
</dbReference>
<dbReference type="SUPFAM" id="SSF54928">
    <property type="entry name" value="RNA-binding domain, RBD"/>
    <property type="match status" value="2"/>
</dbReference>
<dbReference type="EMBL" id="JBBXMP010000005">
    <property type="protein sequence ID" value="KAL0070917.1"/>
    <property type="molecule type" value="Genomic_DNA"/>
</dbReference>
<dbReference type="Pfam" id="PF00076">
    <property type="entry name" value="RRM_1"/>
    <property type="match status" value="2"/>
</dbReference>
<feature type="region of interest" description="Disordered" evidence="3">
    <location>
        <begin position="96"/>
        <end position="218"/>
    </location>
</feature>
<evidence type="ECO:0000256" key="3">
    <source>
        <dbReference type="SAM" id="MobiDB-lite"/>
    </source>
</evidence>
<organism evidence="5 6">
    <name type="scientific">Marasmius tenuissimus</name>
    <dbReference type="NCBI Taxonomy" id="585030"/>
    <lineage>
        <taxon>Eukaryota</taxon>
        <taxon>Fungi</taxon>
        <taxon>Dikarya</taxon>
        <taxon>Basidiomycota</taxon>
        <taxon>Agaricomycotina</taxon>
        <taxon>Agaricomycetes</taxon>
        <taxon>Agaricomycetidae</taxon>
        <taxon>Agaricales</taxon>
        <taxon>Marasmiineae</taxon>
        <taxon>Marasmiaceae</taxon>
        <taxon>Marasmius</taxon>
    </lineage>
</organism>
<dbReference type="InterPro" id="IPR000504">
    <property type="entry name" value="RRM_dom"/>
</dbReference>
<sequence length="351" mass="36312">MAEAPATQVTQNGASTTQVEEAPGFKVFAGNLAYSTTDEGLKAFFAPVEKDIISAQVILRGTRSAGYGFVALNSAEAAQKAVEALDKKELDGRPVVVEIAKPADQKDKEKKERKPKRRPGRRGSKAVPGEVTDAEANGDASKPEDTAAGTGEAAKPKKKKKKNSRKAKQAKAAEGEVTDGATTGAEGEGEKKQPRPRKARAARPPRPAGEDPEGEPSKTMLFVANLGFNIDDAGLATLFTDAGITVNSARVVRRSWGRPRRSKGYGFVDVGSEEQQKKAIEVLEGKDVGGRPIAVKIAVNTPQEEGQEGESPTTATDPATATAPATAPAAANPATAAAPPAAAPAAATAAA</sequence>
<evidence type="ECO:0000259" key="4">
    <source>
        <dbReference type="PROSITE" id="PS50102"/>
    </source>
</evidence>
<dbReference type="PANTHER" id="PTHR48025">
    <property type="entry name" value="OS02G0815200 PROTEIN"/>
    <property type="match status" value="1"/>
</dbReference>
<reference evidence="5 6" key="1">
    <citation type="submission" date="2024-05" db="EMBL/GenBank/DDBJ databases">
        <title>A draft genome resource for the thread blight pathogen Marasmius tenuissimus strain MS-2.</title>
        <authorList>
            <person name="Yulfo-Soto G.E."/>
            <person name="Baruah I.K."/>
            <person name="Amoako-Attah I."/>
            <person name="Bukari Y."/>
            <person name="Meinhardt L.W."/>
            <person name="Bailey B.A."/>
            <person name="Cohen S.P."/>
        </authorList>
    </citation>
    <scope>NUCLEOTIDE SEQUENCE [LARGE SCALE GENOMIC DNA]</scope>
    <source>
        <strain evidence="5 6">MS-2</strain>
    </source>
</reference>
<feature type="compositionally biased region" description="Low complexity" evidence="3">
    <location>
        <begin position="312"/>
        <end position="351"/>
    </location>
</feature>
<feature type="region of interest" description="Disordered" evidence="3">
    <location>
        <begin position="299"/>
        <end position="351"/>
    </location>
</feature>
<proteinExistence type="predicted"/>
<feature type="compositionally biased region" description="Basic residues" evidence="3">
    <location>
        <begin position="194"/>
        <end position="203"/>
    </location>
</feature>
<evidence type="ECO:0000256" key="2">
    <source>
        <dbReference type="PROSITE-ProRule" id="PRU00176"/>
    </source>
</evidence>
<evidence type="ECO:0000313" key="5">
    <source>
        <dbReference type="EMBL" id="KAL0070917.1"/>
    </source>
</evidence>
<feature type="compositionally biased region" description="Basic residues" evidence="3">
    <location>
        <begin position="156"/>
        <end position="169"/>
    </location>
</feature>
<comment type="caution">
    <text evidence="5">The sequence shown here is derived from an EMBL/GenBank/DDBJ whole genome shotgun (WGS) entry which is preliminary data.</text>
</comment>
<feature type="compositionally biased region" description="Basic and acidic residues" evidence="3">
    <location>
        <begin position="101"/>
        <end position="112"/>
    </location>
</feature>
<accession>A0ABR3AED2</accession>
<feature type="domain" description="RRM" evidence="4">
    <location>
        <begin position="219"/>
        <end position="300"/>
    </location>
</feature>
<dbReference type="PANTHER" id="PTHR48025:SF1">
    <property type="entry name" value="RRM DOMAIN-CONTAINING PROTEIN"/>
    <property type="match status" value="1"/>
</dbReference>
<gene>
    <name evidence="5" type="ORF">AAF712_002138</name>
</gene>
<evidence type="ECO:0000256" key="1">
    <source>
        <dbReference type="ARBA" id="ARBA00022884"/>
    </source>
</evidence>
<evidence type="ECO:0000313" key="6">
    <source>
        <dbReference type="Proteomes" id="UP001437256"/>
    </source>
</evidence>
<name>A0ABR3AED2_9AGAR</name>
<dbReference type="Gene3D" id="3.30.70.330">
    <property type="match status" value="2"/>
</dbReference>
<keyword evidence="6" id="KW-1185">Reference proteome</keyword>
<protein>
    <recommendedName>
        <fullName evidence="4">RRM domain-containing protein</fullName>
    </recommendedName>
</protein>
<dbReference type="InterPro" id="IPR012677">
    <property type="entry name" value="Nucleotide-bd_a/b_plait_sf"/>
</dbReference>
<keyword evidence="1 2" id="KW-0694">RNA-binding</keyword>
<dbReference type="SMART" id="SM00360">
    <property type="entry name" value="RRM"/>
    <property type="match status" value="2"/>
</dbReference>
<feature type="compositionally biased region" description="Basic residues" evidence="3">
    <location>
        <begin position="113"/>
        <end position="124"/>
    </location>
</feature>
<feature type="domain" description="RRM" evidence="4">
    <location>
        <begin position="25"/>
        <end position="102"/>
    </location>
</feature>